<dbReference type="Pfam" id="PF00561">
    <property type="entry name" value="Abhydrolase_1"/>
    <property type="match status" value="1"/>
</dbReference>
<dbReference type="InterPro" id="IPR000073">
    <property type="entry name" value="AB_hydrolase_1"/>
</dbReference>
<sequence length="259" mass="27207">MSMIETAAGRFHVSSDGPHTAPALVMAHSVAAGLTMWEPQVAALAQHFRVIRYDARGHGGSVGPARPFGIDQLGRDALSLLDALHIDRAHWCGLSMGGMVGQWLLAHAGDRLARVALANTAAVAGQPDGLNERIRLVRQAGMTAVADATMARWFTPGFRAAHPAVVDRIRALVLATPPHGFTACSGALRDMDLRAAIAGARNPVLVIVGSQDPGTPPAAGRLIARRIAGARVVELDAAHLSNVEQADAFTRALLKFLLG</sequence>
<dbReference type="EMBL" id="BMGG01000009">
    <property type="protein sequence ID" value="GGC84736.1"/>
    <property type="molecule type" value="Genomic_DNA"/>
</dbReference>
<dbReference type="Proteomes" id="UP000637002">
    <property type="component" value="Unassembled WGS sequence"/>
</dbReference>
<evidence type="ECO:0000313" key="2">
    <source>
        <dbReference type="EMBL" id="GGC84736.1"/>
    </source>
</evidence>
<name>A0A916USM2_9HYPH</name>
<dbReference type="GO" id="GO:0042952">
    <property type="term" value="P:beta-ketoadipate pathway"/>
    <property type="evidence" value="ECO:0007669"/>
    <property type="project" value="InterPro"/>
</dbReference>
<dbReference type="PANTHER" id="PTHR43433">
    <property type="entry name" value="HYDROLASE, ALPHA/BETA FOLD FAMILY PROTEIN"/>
    <property type="match status" value="1"/>
</dbReference>
<dbReference type="PANTHER" id="PTHR43433:SF5">
    <property type="entry name" value="AB HYDROLASE-1 DOMAIN-CONTAINING PROTEIN"/>
    <property type="match status" value="1"/>
</dbReference>
<evidence type="ECO:0000259" key="1">
    <source>
        <dbReference type="Pfam" id="PF00561"/>
    </source>
</evidence>
<dbReference type="InterPro" id="IPR050471">
    <property type="entry name" value="AB_hydrolase"/>
</dbReference>
<accession>A0A916USM2</accession>
<dbReference type="GO" id="GO:0004806">
    <property type="term" value="F:triacylglycerol lipase activity"/>
    <property type="evidence" value="ECO:0007669"/>
    <property type="project" value="TreeGrafter"/>
</dbReference>
<feature type="domain" description="AB hydrolase-1" evidence="1">
    <location>
        <begin position="22"/>
        <end position="244"/>
    </location>
</feature>
<gene>
    <name evidence="2" type="ORF">GCM10010994_48310</name>
</gene>
<keyword evidence="3" id="KW-1185">Reference proteome</keyword>
<reference evidence="2" key="2">
    <citation type="submission" date="2020-09" db="EMBL/GenBank/DDBJ databases">
        <authorList>
            <person name="Sun Q."/>
            <person name="Zhou Y."/>
        </authorList>
    </citation>
    <scope>NUCLEOTIDE SEQUENCE</scope>
    <source>
        <strain evidence="2">CGMCC 1.12919</strain>
    </source>
</reference>
<proteinExistence type="predicted"/>
<dbReference type="GO" id="GO:0046503">
    <property type="term" value="P:glycerolipid catabolic process"/>
    <property type="evidence" value="ECO:0007669"/>
    <property type="project" value="TreeGrafter"/>
</dbReference>
<dbReference type="GO" id="GO:0047570">
    <property type="term" value="F:3-oxoadipate enol-lactonase activity"/>
    <property type="evidence" value="ECO:0007669"/>
    <property type="project" value="InterPro"/>
</dbReference>
<dbReference type="InterPro" id="IPR029058">
    <property type="entry name" value="AB_hydrolase_fold"/>
</dbReference>
<dbReference type="SUPFAM" id="SSF53474">
    <property type="entry name" value="alpha/beta-Hydrolases"/>
    <property type="match status" value="1"/>
</dbReference>
<dbReference type="InterPro" id="IPR026968">
    <property type="entry name" value="PcaD/CatD"/>
</dbReference>
<organism evidence="2 3">
    <name type="scientific">Chelatococcus reniformis</name>
    <dbReference type="NCBI Taxonomy" id="1494448"/>
    <lineage>
        <taxon>Bacteria</taxon>
        <taxon>Pseudomonadati</taxon>
        <taxon>Pseudomonadota</taxon>
        <taxon>Alphaproteobacteria</taxon>
        <taxon>Hyphomicrobiales</taxon>
        <taxon>Chelatococcaceae</taxon>
        <taxon>Chelatococcus</taxon>
    </lineage>
</organism>
<dbReference type="Gene3D" id="3.40.50.1820">
    <property type="entry name" value="alpha/beta hydrolase"/>
    <property type="match status" value="1"/>
</dbReference>
<dbReference type="RefSeq" id="WP_188611738.1">
    <property type="nucleotide sequence ID" value="NZ_BMGG01000009.1"/>
</dbReference>
<evidence type="ECO:0000313" key="3">
    <source>
        <dbReference type="Proteomes" id="UP000637002"/>
    </source>
</evidence>
<comment type="caution">
    <text evidence="2">The sequence shown here is derived from an EMBL/GenBank/DDBJ whole genome shotgun (WGS) entry which is preliminary data.</text>
</comment>
<dbReference type="NCBIfam" id="TIGR02427">
    <property type="entry name" value="protocat_pcaD"/>
    <property type="match status" value="1"/>
</dbReference>
<reference evidence="2" key="1">
    <citation type="journal article" date="2014" name="Int. J. Syst. Evol. Microbiol.">
        <title>Complete genome sequence of Corynebacterium casei LMG S-19264T (=DSM 44701T), isolated from a smear-ripened cheese.</title>
        <authorList>
            <consortium name="US DOE Joint Genome Institute (JGI-PGF)"/>
            <person name="Walter F."/>
            <person name="Albersmeier A."/>
            <person name="Kalinowski J."/>
            <person name="Ruckert C."/>
        </authorList>
    </citation>
    <scope>NUCLEOTIDE SEQUENCE</scope>
    <source>
        <strain evidence="2">CGMCC 1.12919</strain>
    </source>
</reference>
<dbReference type="AlphaFoldDB" id="A0A916USM2"/>
<protein>
    <submittedName>
        <fullName evidence="2">3-oxoadipate enol-lactonase</fullName>
    </submittedName>
</protein>